<dbReference type="EMBL" id="CP007174">
    <property type="protein sequence ID" value="AIF82199.1"/>
    <property type="molecule type" value="Genomic_DNA"/>
</dbReference>
<dbReference type="Proteomes" id="UP000028194">
    <property type="component" value="Chromosome"/>
</dbReference>
<dbReference type="KEGG" id="nev:NTE_00117"/>
<organism evidence="1 2">
    <name type="scientific">Candidatus Nitrososphaera evergladensis SR1</name>
    <dbReference type="NCBI Taxonomy" id="1459636"/>
    <lineage>
        <taxon>Archaea</taxon>
        <taxon>Nitrososphaerota</taxon>
        <taxon>Nitrososphaeria</taxon>
        <taxon>Nitrososphaerales</taxon>
        <taxon>Nitrososphaeraceae</taxon>
        <taxon>Nitrososphaera</taxon>
    </lineage>
</organism>
<dbReference type="OrthoDB" id="5944at2157"/>
<dbReference type="HOGENOM" id="CLU_2406450_0_0_2"/>
<reference evidence="1 2" key="1">
    <citation type="journal article" date="2014" name="PLoS ONE">
        <title>Genome Sequence of Candidatus Nitrososphaera evergladensis from Group I.1b Enriched from Everglades Soil Reveals Novel Genomic Features of the Ammonia-Oxidizing Archaea.</title>
        <authorList>
            <person name="Zhalnina K.V."/>
            <person name="Dias R."/>
            <person name="Leonard M.T."/>
            <person name="Dorr de Quadros P."/>
            <person name="Camargo F.A."/>
            <person name="Drew J.C."/>
            <person name="Farmerie W.G."/>
            <person name="Daroub S.H."/>
            <person name="Triplett E.W."/>
        </authorList>
    </citation>
    <scope>NUCLEOTIDE SEQUENCE [LARGE SCALE GENOMIC DNA]</scope>
    <source>
        <strain evidence="1 2">SR1</strain>
    </source>
</reference>
<dbReference type="RefSeq" id="WP_148699240.1">
    <property type="nucleotide sequence ID" value="NZ_CP007174.1"/>
</dbReference>
<evidence type="ECO:0000313" key="1">
    <source>
        <dbReference type="EMBL" id="AIF82199.1"/>
    </source>
</evidence>
<gene>
    <name evidence="1" type="ORF">NTE_00117</name>
</gene>
<protein>
    <submittedName>
        <fullName evidence="1">Uncharacterized protein</fullName>
    </submittedName>
</protein>
<dbReference type="AlphaFoldDB" id="A0A075MS21"/>
<proteinExistence type="predicted"/>
<sequence length="83" mass="9457">MRKPVLLIDDAEDSLEAIRLFQESGQKYVEYHIKKFEESCCGELPTTRAPSVFAPEGIFKGLEGVRNYLSIEKQPDTGESAYW</sequence>
<dbReference type="STRING" id="1459636.NTE_00117"/>
<evidence type="ECO:0000313" key="2">
    <source>
        <dbReference type="Proteomes" id="UP000028194"/>
    </source>
</evidence>
<accession>A0A075MS21</accession>
<dbReference type="GeneID" id="41596057"/>
<keyword evidence="2" id="KW-1185">Reference proteome</keyword>
<name>A0A075MS21_9ARCH</name>